<dbReference type="GO" id="GO:0036228">
    <property type="term" value="P:protein localization to nuclear inner membrane"/>
    <property type="evidence" value="ECO:0007669"/>
    <property type="project" value="TreeGrafter"/>
</dbReference>
<reference evidence="1" key="2">
    <citation type="submission" date="2025-09" db="UniProtKB">
        <authorList>
            <consortium name="Ensembl"/>
        </authorList>
    </citation>
    <scope>IDENTIFICATION</scope>
</reference>
<dbReference type="GO" id="GO:0006607">
    <property type="term" value="P:NLS-bearing protein import into nucleus"/>
    <property type="evidence" value="ECO:0007669"/>
    <property type="project" value="TreeGrafter"/>
</dbReference>
<dbReference type="PANTHER" id="PTHR13000">
    <property type="entry name" value="NUCLEOPORIN P54"/>
    <property type="match status" value="1"/>
</dbReference>
<sequence>GFGFPSGLGTGATAGATGFGTGLGTTGLGFGGLFGQPAQQQGQAQPTQLYQQVTALSAPTLLGDERDSILAKWNQLQAYWGTGKGYYVNNNSPVDFTQENPFCRFKAVGYSCVPVSKDEDGLVVLVLNKKEPDVRAQQQQLVESLHKVLGSNQTLTVNVEGVKALPNDQTEVIIYVVERSPNGTSKRIPASTLFTFLEQANIKAQLTQIGVVMSVTRTELSPAQLKQLLQNAPAGKYVCGSHHLGTS</sequence>
<keyword evidence="2" id="KW-1185">Reference proteome</keyword>
<dbReference type="GO" id="GO:0006999">
    <property type="term" value="P:nuclear pore organization"/>
    <property type="evidence" value="ECO:0007669"/>
    <property type="project" value="TreeGrafter"/>
</dbReference>
<dbReference type="GO" id="GO:0044613">
    <property type="term" value="C:nuclear pore central transport channel"/>
    <property type="evidence" value="ECO:0007669"/>
    <property type="project" value="TreeGrafter"/>
</dbReference>
<dbReference type="InterPro" id="IPR024864">
    <property type="entry name" value="Nup54/Nup57/Nup44"/>
</dbReference>
<dbReference type="GO" id="GO:0017056">
    <property type="term" value="F:structural constituent of nuclear pore"/>
    <property type="evidence" value="ECO:0007669"/>
    <property type="project" value="TreeGrafter"/>
</dbReference>
<evidence type="ECO:0008006" key="3">
    <source>
        <dbReference type="Google" id="ProtNLM"/>
    </source>
</evidence>
<evidence type="ECO:0000313" key="2">
    <source>
        <dbReference type="Proteomes" id="UP000261380"/>
    </source>
</evidence>
<accession>A0A3B5KXF7</accession>
<dbReference type="PANTHER" id="PTHR13000:SF0">
    <property type="entry name" value="NUCLEOPORIN P54"/>
    <property type="match status" value="1"/>
</dbReference>
<name>A0A3B5KXF7_9TELE</name>
<organism evidence="1 2">
    <name type="scientific">Xiphophorus couchianus</name>
    <name type="common">Monterrey platyfish</name>
    <dbReference type="NCBI Taxonomy" id="32473"/>
    <lineage>
        <taxon>Eukaryota</taxon>
        <taxon>Metazoa</taxon>
        <taxon>Chordata</taxon>
        <taxon>Craniata</taxon>
        <taxon>Vertebrata</taxon>
        <taxon>Euteleostomi</taxon>
        <taxon>Actinopterygii</taxon>
        <taxon>Neopterygii</taxon>
        <taxon>Teleostei</taxon>
        <taxon>Neoteleostei</taxon>
        <taxon>Acanthomorphata</taxon>
        <taxon>Ovalentaria</taxon>
        <taxon>Atherinomorphae</taxon>
        <taxon>Cyprinodontiformes</taxon>
        <taxon>Poeciliidae</taxon>
        <taxon>Poeciliinae</taxon>
        <taxon>Xiphophorus</taxon>
    </lineage>
</organism>
<dbReference type="Proteomes" id="UP000261380">
    <property type="component" value="Unplaced"/>
</dbReference>
<reference evidence="1" key="1">
    <citation type="submission" date="2025-08" db="UniProtKB">
        <authorList>
            <consortium name="Ensembl"/>
        </authorList>
    </citation>
    <scope>IDENTIFICATION</scope>
</reference>
<proteinExistence type="predicted"/>
<dbReference type="GeneTree" id="ENSGT00940000165029"/>
<evidence type="ECO:0000313" key="1">
    <source>
        <dbReference type="Ensembl" id="ENSXCOP00000002311.1"/>
    </source>
</evidence>
<dbReference type="Ensembl" id="ENSXCOT00000002345.1">
    <property type="protein sequence ID" value="ENSXCOP00000002311.1"/>
    <property type="gene ID" value="ENSXCOG00000001852.1"/>
</dbReference>
<protein>
    <recommendedName>
        <fullName evidence="3">Nucleoporin 54</fullName>
    </recommendedName>
</protein>
<dbReference type="AlphaFoldDB" id="A0A3B5KXF7"/>
<dbReference type="STRING" id="32473.ENSXCOP00000002311"/>